<dbReference type="KEGG" id="mros:EHO51_11275"/>
<keyword evidence="1" id="KW-0812">Transmembrane</keyword>
<reference evidence="2 3" key="1">
    <citation type="submission" date="2018-11" db="EMBL/GenBank/DDBJ databases">
        <title>Genome squencing of methanotrophic bacteria isolated from alkaline groundwater in Korea.</title>
        <authorList>
            <person name="Nguyen L.N."/>
        </authorList>
    </citation>
    <scope>NUCLEOTIDE SEQUENCE [LARGE SCALE GENOMIC DNA]</scope>
    <source>
        <strain evidence="2 3">GW6</strain>
    </source>
</reference>
<dbReference type="EMBL" id="CP034086">
    <property type="protein sequence ID" value="AZG77273.1"/>
    <property type="molecule type" value="Genomic_DNA"/>
</dbReference>
<evidence type="ECO:0000313" key="2">
    <source>
        <dbReference type="EMBL" id="AZG77273.1"/>
    </source>
</evidence>
<organism evidence="2 3">
    <name type="scientific">Methylocystis rosea</name>
    <dbReference type="NCBI Taxonomy" id="173366"/>
    <lineage>
        <taxon>Bacteria</taxon>
        <taxon>Pseudomonadati</taxon>
        <taxon>Pseudomonadota</taxon>
        <taxon>Alphaproteobacteria</taxon>
        <taxon>Hyphomicrobiales</taxon>
        <taxon>Methylocystaceae</taxon>
        <taxon>Methylocystis</taxon>
    </lineage>
</organism>
<evidence type="ECO:0000313" key="3">
    <source>
        <dbReference type="Proteomes" id="UP000273982"/>
    </source>
</evidence>
<sequence>MRPTVRLNLLLFAGIVLIAGVNIAMFSYSFWGPAFNQRLNDFWKARVLQPAVKAGDRTISECLGVSDFYSVHLTTYFLPDSEESAGGPTNDLSKYYEFCDRVPGTGKVIFSVTLMEKEARNESVALSFYQYDAEGGLKQINALPSHTHSSGFVTLDATVAHKGKYLLKLAFGEAKNAEDTIEMPIFVGR</sequence>
<feature type="transmembrane region" description="Helical" evidence="1">
    <location>
        <begin position="7"/>
        <end position="31"/>
    </location>
</feature>
<gene>
    <name evidence="2" type="ORF">EHO51_11275</name>
</gene>
<name>A0A3G8M5L9_9HYPH</name>
<protein>
    <submittedName>
        <fullName evidence="2">Uncharacterized protein</fullName>
    </submittedName>
</protein>
<dbReference type="AlphaFoldDB" id="A0A3G8M5L9"/>
<accession>A0A3G8M5L9</accession>
<proteinExistence type="predicted"/>
<keyword evidence="1" id="KW-1133">Transmembrane helix</keyword>
<dbReference type="Proteomes" id="UP000273982">
    <property type="component" value="Chromosome"/>
</dbReference>
<keyword evidence="1" id="KW-0472">Membrane</keyword>
<evidence type="ECO:0000256" key="1">
    <source>
        <dbReference type="SAM" id="Phobius"/>
    </source>
</evidence>
<dbReference type="RefSeq" id="WP_124738983.1">
    <property type="nucleotide sequence ID" value="NZ_CP034086.1"/>
</dbReference>